<proteinExistence type="inferred from homology"/>
<dbReference type="GO" id="GO:0005737">
    <property type="term" value="C:cytoplasm"/>
    <property type="evidence" value="ECO:0007669"/>
    <property type="project" value="UniProtKB-SubCell"/>
</dbReference>
<feature type="binding site" evidence="9">
    <location>
        <position position="110"/>
    </location>
    <ligand>
        <name>ATP</name>
        <dbReference type="ChEBI" id="CHEBI:30616"/>
    </ligand>
</feature>
<dbReference type="Proteomes" id="UP000237684">
    <property type="component" value="Unassembled WGS sequence"/>
</dbReference>
<keyword evidence="4 9" id="KW-0547">Nucleotide-binding</keyword>
<gene>
    <name evidence="9" type="primary">coaD</name>
    <name evidence="11" type="ORF">B1R32_101240</name>
</gene>
<evidence type="ECO:0000256" key="7">
    <source>
        <dbReference type="ARBA" id="ARBA00022993"/>
    </source>
</evidence>
<keyword evidence="5 9" id="KW-0067">ATP-binding</keyword>
<dbReference type="GO" id="GO:0005524">
    <property type="term" value="F:ATP binding"/>
    <property type="evidence" value="ECO:0007669"/>
    <property type="project" value="UniProtKB-KW"/>
</dbReference>
<feature type="binding site" evidence="9">
    <location>
        <position position="51"/>
    </location>
    <ligand>
        <name>substrate</name>
    </ligand>
</feature>
<feature type="binding site" evidence="9">
    <location>
        <begin position="100"/>
        <end position="102"/>
    </location>
    <ligand>
        <name>ATP</name>
        <dbReference type="ChEBI" id="CHEBI:30616"/>
    </ligand>
</feature>
<accession>A0A2S8SXK7</accession>
<keyword evidence="2 9" id="KW-0808">Transferase</keyword>
<evidence type="ECO:0000256" key="4">
    <source>
        <dbReference type="ARBA" id="ARBA00022741"/>
    </source>
</evidence>
<feature type="site" description="Transition state stabilizer" evidence="9">
    <location>
        <position position="27"/>
    </location>
</feature>
<sequence length="172" mass="18710">MQTQHIASVPGATAIYPGTFDPVTQGHLDILREAARIFGRVVAGVGINPRKVALFSVEERLEMLRAAVAENELENVEVASFAGLTVDFAKSHNAPFIVRGLRAVTDFENEMSLVLANEQLDPSIKTLFLMPSHSHLYLSSSIVRQAAEIGRRVIPGSVPGAVEAKLREKFGF</sequence>
<dbReference type="InterPro" id="IPR001980">
    <property type="entry name" value="PPAT"/>
</dbReference>
<evidence type="ECO:0000259" key="10">
    <source>
        <dbReference type="Pfam" id="PF01467"/>
    </source>
</evidence>
<keyword evidence="7 9" id="KW-0173">Coenzyme A biosynthesis</keyword>
<dbReference type="EC" id="2.7.7.3" evidence="9"/>
<dbReference type="NCBIfam" id="TIGR00125">
    <property type="entry name" value="cyt_tran_rel"/>
    <property type="match status" value="1"/>
</dbReference>
<feature type="binding site" evidence="9">
    <location>
        <begin position="135"/>
        <end position="141"/>
    </location>
    <ligand>
        <name>ATP</name>
        <dbReference type="ChEBI" id="CHEBI:30616"/>
    </ligand>
</feature>
<keyword evidence="1 9" id="KW-0963">Cytoplasm</keyword>
<protein>
    <recommendedName>
        <fullName evidence="9">Phosphopantetheine adenylyltransferase</fullName>
        <ecNumber evidence="9">2.7.7.3</ecNumber>
    </recommendedName>
    <alternativeName>
        <fullName evidence="9">Dephospho-CoA pyrophosphorylase</fullName>
    </alternativeName>
    <alternativeName>
        <fullName evidence="9">Pantetheine-phosphate adenylyltransferase</fullName>
        <shortName evidence="9">PPAT</shortName>
    </alternativeName>
</protein>
<dbReference type="AlphaFoldDB" id="A0A2S8SXK7"/>
<dbReference type="UniPathway" id="UPA00241">
    <property type="reaction ID" value="UER00355"/>
</dbReference>
<organism evidence="11 12">
    <name type="scientific">Abditibacterium utsteinense</name>
    <dbReference type="NCBI Taxonomy" id="1960156"/>
    <lineage>
        <taxon>Bacteria</taxon>
        <taxon>Pseudomonadati</taxon>
        <taxon>Abditibacteriota</taxon>
        <taxon>Abditibacteriia</taxon>
        <taxon>Abditibacteriales</taxon>
        <taxon>Abditibacteriaceae</taxon>
        <taxon>Abditibacterium</taxon>
    </lineage>
</organism>
<keyword evidence="6 9" id="KW-0460">Magnesium</keyword>
<evidence type="ECO:0000256" key="2">
    <source>
        <dbReference type="ARBA" id="ARBA00022679"/>
    </source>
</evidence>
<comment type="pathway">
    <text evidence="9">Cofactor biosynthesis; coenzyme A biosynthesis; CoA from (R)-pantothenate: step 4/5.</text>
</comment>
<dbReference type="RefSeq" id="WP_202973418.1">
    <property type="nucleotide sequence ID" value="NZ_NIGF01000001.1"/>
</dbReference>
<comment type="subunit">
    <text evidence="9">Homohexamer.</text>
</comment>
<feature type="binding site" evidence="9">
    <location>
        <begin position="19"/>
        <end position="20"/>
    </location>
    <ligand>
        <name>ATP</name>
        <dbReference type="ChEBI" id="CHEBI:30616"/>
    </ligand>
</feature>
<dbReference type="Gene3D" id="3.40.50.620">
    <property type="entry name" value="HUPs"/>
    <property type="match status" value="1"/>
</dbReference>
<evidence type="ECO:0000256" key="3">
    <source>
        <dbReference type="ARBA" id="ARBA00022695"/>
    </source>
</evidence>
<evidence type="ECO:0000256" key="1">
    <source>
        <dbReference type="ARBA" id="ARBA00022490"/>
    </source>
</evidence>
<keyword evidence="3 9" id="KW-0548">Nucleotidyltransferase</keyword>
<comment type="cofactor">
    <cofactor evidence="9">
        <name>Mg(2+)</name>
        <dbReference type="ChEBI" id="CHEBI:18420"/>
    </cofactor>
</comment>
<dbReference type="NCBIfam" id="TIGR01510">
    <property type="entry name" value="coaD_prev_kdtB"/>
    <property type="match status" value="1"/>
</dbReference>
<feature type="binding site" evidence="9">
    <location>
        <position position="85"/>
    </location>
    <ligand>
        <name>substrate</name>
    </ligand>
</feature>
<dbReference type="SUPFAM" id="SSF52374">
    <property type="entry name" value="Nucleotidylyl transferase"/>
    <property type="match status" value="1"/>
</dbReference>
<dbReference type="InterPro" id="IPR014729">
    <property type="entry name" value="Rossmann-like_a/b/a_fold"/>
</dbReference>
<evidence type="ECO:0000256" key="5">
    <source>
        <dbReference type="ARBA" id="ARBA00022840"/>
    </source>
</evidence>
<dbReference type="GO" id="GO:0004595">
    <property type="term" value="F:pantetheine-phosphate adenylyltransferase activity"/>
    <property type="evidence" value="ECO:0007669"/>
    <property type="project" value="UniProtKB-UniRule"/>
</dbReference>
<dbReference type="EMBL" id="NIGF01000001">
    <property type="protein sequence ID" value="PQV65498.1"/>
    <property type="molecule type" value="Genomic_DNA"/>
</dbReference>
<dbReference type="InterPro" id="IPR004821">
    <property type="entry name" value="Cyt_trans-like"/>
</dbReference>
<evidence type="ECO:0000313" key="11">
    <source>
        <dbReference type="EMBL" id="PQV65498.1"/>
    </source>
</evidence>
<feature type="binding site" evidence="9">
    <location>
        <position position="99"/>
    </location>
    <ligand>
        <name>substrate</name>
    </ligand>
</feature>
<dbReference type="InParanoid" id="A0A2S8SXK7"/>
<feature type="domain" description="Cytidyltransferase-like" evidence="10">
    <location>
        <begin position="15"/>
        <end position="145"/>
    </location>
</feature>
<dbReference type="PANTHER" id="PTHR21342">
    <property type="entry name" value="PHOSPHOPANTETHEINE ADENYLYLTRANSFERASE"/>
    <property type="match status" value="1"/>
</dbReference>
<dbReference type="FunCoup" id="A0A2S8SXK7">
    <property type="interactions" value="416"/>
</dbReference>
<comment type="catalytic activity">
    <reaction evidence="8 9">
        <text>(R)-4'-phosphopantetheine + ATP + H(+) = 3'-dephospho-CoA + diphosphate</text>
        <dbReference type="Rhea" id="RHEA:19801"/>
        <dbReference type="ChEBI" id="CHEBI:15378"/>
        <dbReference type="ChEBI" id="CHEBI:30616"/>
        <dbReference type="ChEBI" id="CHEBI:33019"/>
        <dbReference type="ChEBI" id="CHEBI:57328"/>
        <dbReference type="ChEBI" id="CHEBI:61723"/>
        <dbReference type="EC" id="2.7.7.3"/>
    </reaction>
</comment>
<keyword evidence="12" id="KW-1185">Reference proteome</keyword>
<dbReference type="HAMAP" id="MF_00151">
    <property type="entry name" value="PPAT_bact"/>
    <property type="match status" value="1"/>
</dbReference>
<evidence type="ECO:0000313" key="12">
    <source>
        <dbReference type="Proteomes" id="UP000237684"/>
    </source>
</evidence>
<name>A0A2S8SXK7_9BACT</name>
<evidence type="ECO:0000256" key="8">
    <source>
        <dbReference type="ARBA" id="ARBA00029346"/>
    </source>
</evidence>
<dbReference type="GO" id="GO:0015937">
    <property type="term" value="P:coenzyme A biosynthetic process"/>
    <property type="evidence" value="ECO:0007669"/>
    <property type="project" value="UniProtKB-UniRule"/>
</dbReference>
<evidence type="ECO:0000256" key="6">
    <source>
        <dbReference type="ARBA" id="ARBA00022842"/>
    </source>
</evidence>
<dbReference type="Pfam" id="PF01467">
    <property type="entry name" value="CTP_transf_like"/>
    <property type="match status" value="1"/>
</dbReference>
<comment type="similarity">
    <text evidence="9">Belongs to the bacterial CoaD family.</text>
</comment>
<comment type="caution">
    <text evidence="11">The sequence shown here is derived from an EMBL/GenBank/DDBJ whole genome shotgun (WGS) entry which is preliminary data.</text>
</comment>
<reference evidence="11 12" key="1">
    <citation type="journal article" date="2018" name="Syst. Appl. Microbiol.">
        <title>Abditibacterium utsteinense sp. nov., the first cultivated member of candidate phylum FBP, isolated from ice-free Antarctic soil samples.</title>
        <authorList>
            <person name="Tahon G."/>
            <person name="Tytgat B."/>
            <person name="Lebbe L."/>
            <person name="Carlier A."/>
            <person name="Willems A."/>
        </authorList>
    </citation>
    <scope>NUCLEOTIDE SEQUENCE [LARGE SCALE GENOMIC DNA]</scope>
    <source>
        <strain evidence="11 12">LMG 29911</strain>
    </source>
</reference>
<dbReference type="PRINTS" id="PR01020">
    <property type="entry name" value="LPSBIOSNTHSS"/>
</dbReference>
<comment type="subcellular location">
    <subcellularLocation>
        <location evidence="9">Cytoplasm</location>
    </subcellularLocation>
</comment>
<feature type="binding site" evidence="9">
    <location>
        <position position="27"/>
    </location>
    <ligand>
        <name>ATP</name>
        <dbReference type="ChEBI" id="CHEBI:30616"/>
    </ligand>
</feature>
<feature type="binding site" evidence="9">
    <location>
        <position position="19"/>
    </location>
    <ligand>
        <name>substrate</name>
    </ligand>
</feature>
<comment type="function">
    <text evidence="9">Reversibly transfers an adenylyl group from ATP to 4'-phosphopantetheine, yielding dephospho-CoA (dPCoA) and pyrophosphate.</text>
</comment>
<evidence type="ECO:0000256" key="9">
    <source>
        <dbReference type="HAMAP-Rule" id="MF_00151"/>
    </source>
</evidence>
<dbReference type="PANTHER" id="PTHR21342:SF1">
    <property type="entry name" value="PHOSPHOPANTETHEINE ADENYLYLTRANSFERASE"/>
    <property type="match status" value="1"/>
</dbReference>